<sequence length="64" mass="7312">MKKVYSLIIEDGIEAITLEENEVLEEILNSLESISNRIDDIQISLLEENEVETSSDLDILEVDF</sequence>
<evidence type="ECO:0000313" key="2">
    <source>
        <dbReference type="Proteomes" id="UP001204814"/>
    </source>
</evidence>
<evidence type="ECO:0000313" key="1">
    <source>
        <dbReference type="EMBL" id="MCQ5060658.1"/>
    </source>
</evidence>
<reference evidence="1" key="1">
    <citation type="submission" date="2022-06" db="EMBL/GenBank/DDBJ databases">
        <title>Isolation of gut microbiota from human fecal samples.</title>
        <authorList>
            <person name="Pamer E.G."/>
            <person name="Barat B."/>
            <person name="Waligurski E."/>
            <person name="Medina S."/>
            <person name="Paddock L."/>
            <person name="Mostad J."/>
        </authorList>
    </citation>
    <scope>NUCLEOTIDE SEQUENCE</scope>
    <source>
        <strain evidence="1">DFI.6.24</strain>
    </source>
</reference>
<gene>
    <name evidence="1" type="ORF">NE542_02250</name>
</gene>
<organism evidence="1 2">
    <name type="scientific">Faecalibacillus intestinalis</name>
    <dbReference type="NCBI Taxonomy" id="1982626"/>
    <lineage>
        <taxon>Bacteria</taxon>
        <taxon>Bacillati</taxon>
        <taxon>Bacillota</taxon>
        <taxon>Erysipelotrichia</taxon>
        <taxon>Erysipelotrichales</taxon>
        <taxon>Coprobacillaceae</taxon>
        <taxon>Faecalibacillus</taxon>
    </lineage>
</organism>
<dbReference type="RefSeq" id="WP_117346997.1">
    <property type="nucleotide sequence ID" value="NZ_JAJDKX010000001.1"/>
</dbReference>
<dbReference type="EMBL" id="JANGBO010000001">
    <property type="protein sequence ID" value="MCQ5060658.1"/>
    <property type="molecule type" value="Genomic_DNA"/>
</dbReference>
<protein>
    <submittedName>
        <fullName evidence="1">Uncharacterized protein</fullName>
    </submittedName>
</protein>
<accession>A0AAP2UCZ7</accession>
<proteinExistence type="predicted"/>
<dbReference type="Proteomes" id="UP001204814">
    <property type="component" value="Unassembled WGS sequence"/>
</dbReference>
<dbReference type="AlphaFoldDB" id="A0AAP2UCZ7"/>
<comment type="caution">
    <text evidence="1">The sequence shown here is derived from an EMBL/GenBank/DDBJ whole genome shotgun (WGS) entry which is preliminary data.</text>
</comment>
<name>A0AAP2UCZ7_9FIRM</name>